<keyword evidence="1" id="KW-0812">Transmembrane</keyword>
<name>A0A7C9DKU1_OPUST</name>
<feature type="transmembrane region" description="Helical" evidence="1">
    <location>
        <begin position="7"/>
        <end position="28"/>
    </location>
</feature>
<organism evidence="2">
    <name type="scientific">Opuntia streptacantha</name>
    <name type="common">Prickly pear cactus</name>
    <name type="synonym">Opuntia cardona</name>
    <dbReference type="NCBI Taxonomy" id="393608"/>
    <lineage>
        <taxon>Eukaryota</taxon>
        <taxon>Viridiplantae</taxon>
        <taxon>Streptophyta</taxon>
        <taxon>Embryophyta</taxon>
        <taxon>Tracheophyta</taxon>
        <taxon>Spermatophyta</taxon>
        <taxon>Magnoliopsida</taxon>
        <taxon>eudicotyledons</taxon>
        <taxon>Gunneridae</taxon>
        <taxon>Pentapetalae</taxon>
        <taxon>Caryophyllales</taxon>
        <taxon>Cactineae</taxon>
        <taxon>Cactaceae</taxon>
        <taxon>Opuntioideae</taxon>
        <taxon>Opuntia</taxon>
    </lineage>
</organism>
<reference evidence="2" key="1">
    <citation type="journal article" date="2013" name="J. Plant Res.">
        <title>Effect of fungi and light on seed germination of three Opuntia species from semiarid lands of central Mexico.</title>
        <authorList>
            <person name="Delgado-Sanchez P."/>
            <person name="Jimenez-Bremont J.F."/>
            <person name="Guerrero-Gonzalez Mde L."/>
            <person name="Flores J."/>
        </authorList>
    </citation>
    <scope>NUCLEOTIDE SEQUENCE</scope>
    <source>
        <tissue evidence="2">Cladode</tissue>
    </source>
</reference>
<accession>A0A7C9DKU1</accession>
<proteinExistence type="predicted"/>
<feature type="transmembrane region" description="Helical" evidence="1">
    <location>
        <begin position="34"/>
        <end position="54"/>
    </location>
</feature>
<protein>
    <submittedName>
        <fullName evidence="2">Uncharacterized protein</fullName>
    </submittedName>
</protein>
<evidence type="ECO:0000313" key="2">
    <source>
        <dbReference type="EMBL" id="MBA4642245.1"/>
    </source>
</evidence>
<dbReference type="AlphaFoldDB" id="A0A7C9DKU1"/>
<sequence>MVSFFSFFEIMNVIILVIGGLATGLRLQFWQCHFGLWFVFSSSYSAYGMNLTAVRLPWLMLVKMYSCLFHQIQVTLSLVRVDAVGFRKNPLGCISLRFWFQSFFFLKKKHQVP</sequence>
<evidence type="ECO:0000256" key="1">
    <source>
        <dbReference type="SAM" id="Phobius"/>
    </source>
</evidence>
<dbReference type="EMBL" id="GISG01127763">
    <property type="protein sequence ID" value="MBA4642245.1"/>
    <property type="molecule type" value="Transcribed_RNA"/>
</dbReference>
<reference evidence="2" key="2">
    <citation type="submission" date="2020-07" db="EMBL/GenBank/DDBJ databases">
        <authorList>
            <person name="Vera ALvarez R."/>
            <person name="Arias-Moreno D.M."/>
            <person name="Jimenez-Jacinto V."/>
            <person name="Jimenez-Bremont J.F."/>
            <person name="Swaminathan K."/>
            <person name="Moose S.P."/>
            <person name="Guerrero-Gonzalez M.L."/>
            <person name="Marino-Ramirez L."/>
            <person name="Landsman D."/>
            <person name="Rodriguez-Kessler M."/>
            <person name="Delgado-Sanchez P."/>
        </authorList>
    </citation>
    <scope>NUCLEOTIDE SEQUENCE</scope>
    <source>
        <tissue evidence="2">Cladode</tissue>
    </source>
</reference>
<keyword evidence="1" id="KW-1133">Transmembrane helix</keyword>
<keyword evidence="1" id="KW-0472">Membrane</keyword>